<keyword evidence="1" id="KW-0472">Membrane</keyword>
<proteinExistence type="predicted"/>
<sequence>MFTISRLHGGSVRRMLIMPSRSALSTLAVALASTAMALPAVAAVIAPSNITVSVPAGSNDPTGPVYTDDVLLETLTFERPGGGIVVYDASGGSFAAAQSFEVTGSRTKINAEWGDDDDGADGNDTPFAKAGYPLGGAITQETTDPTIQDAALLQAYNSLSLSEMTDGESGNGTMEFVTTFTKSLAYDDVGGDGLPDITFFERGGNDIFSIELIIGGSAANPIYSQALTMNSANFWGTGISVDTLEISSPQQMFVGGFDFSDWGLSSGDIVGGFRLNTTGGPDLGGFFLAAEDPNTFGAPFPVPLPAGGLLLIGGLAGLGALRSRRKS</sequence>
<feature type="signal peptide" evidence="2">
    <location>
        <begin position="1"/>
        <end position="42"/>
    </location>
</feature>
<keyword evidence="1" id="KW-1133">Transmembrane helix</keyword>
<evidence type="ECO:0000313" key="3">
    <source>
        <dbReference type="EMBL" id="PWJ12112.1"/>
    </source>
</evidence>
<evidence type="ECO:0000256" key="2">
    <source>
        <dbReference type="SAM" id="SignalP"/>
    </source>
</evidence>
<accession>A0A2Y9B5C6</accession>
<dbReference type="NCBIfam" id="TIGR03370">
    <property type="entry name" value="VPLPA-CTERM"/>
    <property type="match status" value="1"/>
</dbReference>
<dbReference type="EMBL" id="QGDJ01000017">
    <property type="protein sequence ID" value="PWJ12112.1"/>
    <property type="molecule type" value="Genomic_DNA"/>
</dbReference>
<reference evidence="3 5" key="2">
    <citation type="submission" date="2018-03" db="EMBL/GenBank/DDBJ databases">
        <title>Genomic Encyclopedia of Archaeal and Bacterial Type Strains, Phase II (KMG-II): from individual species to whole genera.</title>
        <authorList>
            <person name="Goeker M."/>
        </authorList>
    </citation>
    <scope>NUCLEOTIDE SEQUENCE [LARGE SCALE GENOMIC DNA]</scope>
    <source>
        <strain evidence="3 5">DSM 25227</strain>
    </source>
</reference>
<dbReference type="Proteomes" id="UP000251571">
    <property type="component" value="Unassembled WGS sequence"/>
</dbReference>
<protein>
    <submittedName>
        <fullName evidence="3">Putative secreted protein</fullName>
    </submittedName>
    <submittedName>
        <fullName evidence="4">VPLPA-CTERM protein sorting domain-containing protein</fullName>
    </submittedName>
</protein>
<feature type="transmembrane region" description="Helical" evidence="1">
    <location>
        <begin position="302"/>
        <end position="321"/>
    </location>
</feature>
<dbReference type="EMBL" id="UETC01000017">
    <property type="protein sequence ID" value="SSA51215.1"/>
    <property type="molecule type" value="Genomic_DNA"/>
</dbReference>
<organism evidence="4 6">
    <name type="scientific">Jannaschia seohaensis</name>
    <dbReference type="NCBI Taxonomy" id="475081"/>
    <lineage>
        <taxon>Bacteria</taxon>
        <taxon>Pseudomonadati</taxon>
        <taxon>Pseudomonadota</taxon>
        <taxon>Alphaproteobacteria</taxon>
        <taxon>Rhodobacterales</taxon>
        <taxon>Roseobacteraceae</taxon>
        <taxon>Jannaschia</taxon>
    </lineage>
</organism>
<evidence type="ECO:0000313" key="6">
    <source>
        <dbReference type="Proteomes" id="UP000251571"/>
    </source>
</evidence>
<evidence type="ECO:0000313" key="4">
    <source>
        <dbReference type="EMBL" id="SSA51215.1"/>
    </source>
</evidence>
<keyword evidence="1" id="KW-0812">Transmembrane</keyword>
<name>A0A2Y9B5C6_9RHOB</name>
<reference evidence="4 6" key="1">
    <citation type="submission" date="2016-10" db="EMBL/GenBank/DDBJ databases">
        <authorList>
            <person name="Cai Z."/>
        </authorList>
    </citation>
    <scope>NUCLEOTIDE SEQUENCE [LARGE SCALE GENOMIC DNA]</scope>
    <source>
        <strain evidence="4 6">DSM 25227</strain>
    </source>
</reference>
<keyword evidence="2" id="KW-0732">Signal</keyword>
<dbReference type="Proteomes" id="UP000245839">
    <property type="component" value="Unassembled WGS sequence"/>
</dbReference>
<evidence type="ECO:0000313" key="5">
    <source>
        <dbReference type="Proteomes" id="UP000245839"/>
    </source>
</evidence>
<keyword evidence="5" id="KW-1185">Reference proteome</keyword>
<evidence type="ECO:0000256" key="1">
    <source>
        <dbReference type="SAM" id="Phobius"/>
    </source>
</evidence>
<dbReference type="InterPro" id="IPR022472">
    <property type="entry name" value="VPLPA-CTERM"/>
</dbReference>
<gene>
    <name evidence="3" type="ORF">BCF38_11745</name>
    <name evidence="4" type="ORF">SAMN05421539_11745</name>
</gene>
<dbReference type="NCBIfam" id="NF041929">
    <property type="entry name" value="Xrt_dep_XDP2"/>
    <property type="match status" value="1"/>
</dbReference>
<feature type="chain" id="PRO_5044071927" evidence="2">
    <location>
        <begin position="43"/>
        <end position="327"/>
    </location>
</feature>
<dbReference type="AlphaFoldDB" id="A0A2Y9B5C6"/>